<sequence length="217" mass="24447">MKGKQMVKAVFSSDRRLLALCYVVFFLCSVLFSMGLWAQEQIVRAMGRLPEQTLAFSDFELSDLAEDGKVLTSQSVDPRMVMKEPPQYVYQVTVYGEFIGQDPGEFYVFYKTSPNQEEFDANYRVWAKDNSDGSYTFEMPHTKIYGLRIDPGIYTGVQLSVESIVINSPRSLAAYLTPSISWLLAQAVVPLIAAALIKVLMEAWPVLCSVGRKLVKK</sequence>
<comment type="caution">
    <text evidence="1">The sequence shown here is derived from an EMBL/GenBank/DDBJ whole genome shotgun (WGS) entry which is preliminary data.</text>
</comment>
<name>A0A9D2M359_9FIRM</name>
<organism evidence="1 2">
    <name type="scientific">Candidatus Ruthenibacterium avium</name>
    <dbReference type="NCBI Taxonomy" id="2838751"/>
    <lineage>
        <taxon>Bacteria</taxon>
        <taxon>Bacillati</taxon>
        <taxon>Bacillota</taxon>
        <taxon>Clostridia</taxon>
        <taxon>Eubacteriales</taxon>
        <taxon>Oscillospiraceae</taxon>
        <taxon>Ruthenibacterium</taxon>
    </lineage>
</organism>
<protein>
    <submittedName>
        <fullName evidence="1">Type II secretion system protein M</fullName>
    </submittedName>
</protein>
<dbReference type="Proteomes" id="UP000824209">
    <property type="component" value="Unassembled WGS sequence"/>
</dbReference>
<dbReference type="AlphaFoldDB" id="A0A9D2M359"/>
<proteinExistence type="predicted"/>
<dbReference type="EMBL" id="DWYA01000065">
    <property type="protein sequence ID" value="HJB40312.1"/>
    <property type="molecule type" value="Genomic_DNA"/>
</dbReference>
<reference evidence="1" key="1">
    <citation type="journal article" date="2021" name="PeerJ">
        <title>Extensive microbial diversity within the chicken gut microbiome revealed by metagenomics and culture.</title>
        <authorList>
            <person name="Gilroy R."/>
            <person name="Ravi A."/>
            <person name="Getino M."/>
            <person name="Pursley I."/>
            <person name="Horton D.L."/>
            <person name="Alikhan N.F."/>
            <person name="Baker D."/>
            <person name="Gharbi K."/>
            <person name="Hall N."/>
            <person name="Watson M."/>
            <person name="Adriaenssens E.M."/>
            <person name="Foster-Nyarko E."/>
            <person name="Jarju S."/>
            <person name="Secka A."/>
            <person name="Antonio M."/>
            <person name="Oren A."/>
            <person name="Chaudhuri R.R."/>
            <person name="La Ragione R."/>
            <person name="Hildebrand F."/>
            <person name="Pallen M.J."/>
        </authorList>
    </citation>
    <scope>NUCLEOTIDE SEQUENCE</scope>
    <source>
        <strain evidence="1">ChiBcec8-14828</strain>
    </source>
</reference>
<gene>
    <name evidence="1" type="ORF">H9943_07955</name>
</gene>
<reference evidence="1" key="2">
    <citation type="submission" date="2021-04" db="EMBL/GenBank/DDBJ databases">
        <authorList>
            <person name="Gilroy R."/>
        </authorList>
    </citation>
    <scope>NUCLEOTIDE SEQUENCE</scope>
    <source>
        <strain evidence="1">ChiBcec8-14828</strain>
    </source>
</reference>
<accession>A0A9D2M359</accession>
<evidence type="ECO:0000313" key="1">
    <source>
        <dbReference type="EMBL" id="HJB40312.1"/>
    </source>
</evidence>
<evidence type="ECO:0000313" key="2">
    <source>
        <dbReference type="Proteomes" id="UP000824209"/>
    </source>
</evidence>